<dbReference type="EMBL" id="JH767141">
    <property type="protein sequence ID" value="EQC38399.1"/>
    <property type="molecule type" value="Genomic_DNA"/>
</dbReference>
<feature type="region of interest" description="Disordered" evidence="6">
    <location>
        <begin position="34"/>
        <end position="58"/>
    </location>
</feature>
<dbReference type="GO" id="GO:0005634">
    <property type="term" value="C:nucleus"/>
    <property type="evidence" value="ECO:0007669"/>
    <property type="project" value="UniProtKB-SubCell"/>
</dbReference>
<dbReference type="Gene3D" id="1.25.40.10">
    <property type="entry name" value="Tetratricopeptide repeat domain"/>
    <property type="match status" value="1"/>
</dbReference>
<sequence length="716" mass="79826">MLRVSVTALAKATTARALGYQPLHALPLRALSTAVPVHGHRKKKRKGKKPSATSTDGIAEATLIEGSDVAVVDTMATKADKPAPQHHHHNSNNKAVKKISPLVEEATKTISLLENIAALQKSLPAPVHITAMLKQTSDDHEDSFFKLFDLYRKHGNPTIDASFLVPGIAKCCEVGDSAQAVAIARDMVHNGRAIDRETLLLVLTTAERNGAAIDAIGVLNLLLHEDFEVTTSDYERILAICHTAHFEDGALQVLQALRTLKFVPPETYLHWLSRAAMVWRADIFLALLTEMRLAGIEPRIPSLTSLEVGRKDPALTVMEGVRAVGLDPCFAMSVVYESIHQAIRGERRETGVSKRLRDAATDKFGDLRVHKLHWDVQPIPQLLETQAAGLLLKQETFRRLKYHQVTRVESYLRMLPITTNVTLNLRKQLLRMSLLVNTHRVKRNKHKILAEYDAGKSLIDLSNSHNYPPVSLLRIILEARGFSPKAIRKALATPASLRYRDQQELNKATHYDSIHRSDPFLGQPAYSADSLETTLTHFFKSQGIRVKTQDDLWVEQEKIYGRPVISPDILLLDPVVINGVPVRWIDAKNYYGAHIVNKRLIAKQLASYVKEWGPGAVVFGMGFSDMMSIPGVVCLDMTPVPTTKYGSFKMVAKSYAYSFLNFFRWAPHLGSELTQEYAHANEMEMAKQDTTTTTKQLENNKPSETKPDDAAKAKKA</sequence>
<feature type="region of interest" description="Disordered" evidence="6">
    <location>
        <begin position="685"/>
        <end position="716"/>
    </location>
</feature>
<feature type="compositionally biased region" description="Polar residues" evidence="6">
    <location>
        <begin position="688"/>
        <end position="700"/>
    </location>
</feature>
<dbReference type="Proteomes" id="UP000030762">
    <property type="component" value="Unassembled WGS sequence"/>
</dbReference>
<dbReference type="InterPro" id="IPR029404">
    <property type="entry name" value="CDIN1"/>
</dbReference>
<comment type="subcellular location">
    <subcellularLocation>
        <location evidence="2">Cytoplasm</location>
    </subcellularLocation>
    <subcellularLocation>
        <location evidence="1">Nucleus</location>
    </subcellularLocation>
</comment>
<evidence type="ECO:0000313" key="7">
    <source>
        <dbReference type="EMBL" id="EQC38399.1"/>
    </source>
</evidence>
<dbReference type="GO" id="GO:0005737">
    <property type="term" value="C:cytoplasm"/>
    <property type="evidence" value="ECO:0007669"/>
    <property type="project" value="UniProtKB-SubCell"/>
</dbReference>
<evidence type="ECO:0000256" key="3">
    <source>
        <dbReference type="ARBA" id="ARBA00022490"/>
    </source>
</evidence>
<feature type="compositionally biased region" description="Basic residues" evidence="6">
    <location>
        <begin position="38"/>
        <end position="49"/>
    </location>
</feature>
<evidence type="ECO:0000256" key="4">
    <source>
        <dbReference type="ARBA" id="ARBA00023242"/>
    </source>
</evidence>
<dbReference type="STRING" id="1156394.T0QK60"/>
<evidence type="ECO:0000256" key="5">
    <source>
        <dbReference type="ARBA" id="ARBA00023480"/>
    </source>
</evidence>
<reference evidence="7 8" key="1">
    <citation type="submission" date="2012-04" db="EMBL/GenBank/DDBJ databases">
        <title>The Genome Sequence of Saprolegnia declina VS20.</title>
        <authorList>
            <consortium name="The Broad Institute Genome Sequencing Platform"/>
            <person name="Russ C."/>
            <person name="Nusbaum C."/>
            <person name="Tyler B."/>
            <person name="van West P."/>
            <person name="Dieguez-Uribeondo J."/>
            <person name="de Bruijn I."/>
            <person name="Tripathy S."/>
            <person name="Jiang R."/>
            <person name="Young S.K."/>
            <person name="Zeng Q."/>
            <person name="Gargeya S."/>
            <person name="Fitzgerald M."/>
            <person name="Haas B."/>
            <person name="Abouelleil A."/>
            <person name="Alvarado L."/>
            <person name="Arachchi H.M."/>
            <person name="Berlin A."/>
            <person name="Chapman S.B."/>
            <person name="Goldberg J."/>
            <person name="Griggs A."/>
            <person name="Gujja S."/>
            <person name="Hansen M."/>
            <person name="Howarth C."/>
            <person name="Imamovic A."/>
            <person name="Larimer J."/>
            <person name="McCowen C."/>
            <person name="Montmayeur A."/>
            <person name="Murphy C."/>
            <person name="Neiman D."/>
            <person name="Pearson M."/>
            <person name="Priest M."/>
            <person name="Roberts A."/>
            <person name="Saif S."/>
            <person name="Shea T."/>
            <person name="Sisk P."/>
            <person name="Sykes S."/>
            <person name="Wortman J."/>
            <person name="Nusbaum C."/>
            <person name="Birren B."/>
        </authorList>
    </citation>
    <scope>NUCLEOTIDE SEQUENCE [LARGE SCALE GENOMIC DNA]</scope>
    <source>
        <strain evidence="7 8">VS20</strain>
    </source>
</reference>
<dbReference type="AlphaFoldDB" id="T0QK60"/>
<organism evidence="7 8">
    <name type="scientific">Saprolegnia diclina (strain VS20)</name>
    <dbReference type="NCBI Taxonomy" id="1156394"/>
    <lineage>
        <taxon>Eukaryota</taxon>
        <taxon>Sar</taxon>
        <taxon>Stramenopiles</taxon>
        <taxon>Oomycota</taxon>
        <taxon>Saprolegniomycetes</taxon>
        <taxon>Saprolegniales</taxon>
        <taxon>Saprolegniaceae</taxon>
        <taxon>Saprolegnia</taxon>
    </lineage>
</organism>
<protein>
    <recommendedName>
        <fullName evidence="5">CDAN1-interacting nuclease 1</fullName>
    </recommendedName>
</protein>
<dbReference type="InterPro" id="IPR011990">
    <property type="entry name" value="TPR-like_helical_dom_sf"/>
</dbReference>
<dbReference type="GeneID" id="19944837"/>
<evidence type="ECO:0000256" key="6">
    <source>
        <dbReference type="SAM" id="MobiDB-lite"/>
    </source>
</evidence>
<dbReference type="VEuPathDB" id="FungiDB:SDRG_04110"/>
<evidence type="ECO:0000256" key="2">
    <source>
        <dbReference type="ARBA" id="ARBA00004496"/>
    </source>
</evidence>
<evidence type="ECO:0000256" key="1">
    <source>
        <dbReference type="ARBA" id="ARBA00004123"/>
    </source>
</evidence>
<name>T0QK60_SAPDV</name>
<dbReference type="OMA" id="QEYAHAN"/>
<feature type="compositionally biased region" description="Basic and acidic residues" evidence="6">
    <location>
        <begin position="701"/>
        <end position="716"/>
    </location>
</feature>
<proteinExistence type="predicted"/>
<accession>T0QK60</accession>
<keyword evidence="8" id="KW-1185">Reference proteome</keyword>
<dbReference type="PANTHER" id="PTHR31661:SF1">
    <property type="entry name" value="CDAN1-INTERACTING NUCLEASE 1"/>
    <property type="match status" value="1"/>
</dbReference>
<dbReference type="Pfam" id="PF14811">
    <property type="entry name" value="TPD"/>
    <property type="match status" value="1"/>
</dbReference>
<dbReference type="OrthoDB" id="6105938at2759"/>
<keyword evidence="3" id="KW-0963">Cytoplasm</keyword>
<dbReference type="PANTHER" id="PTHR31661">
    <property type="entry name" value="SIMILAR TO CDNA SEQUENCE BC052040"/>
    <property type="match status" value="1"/>
</dbReference>
<dbReference type="InParanoid" id="T0QK60"/>
<gene>
    <name evidence="7" type="ORF">SDRG_04110</name>
</gene>
<evidence type="ECO:0000313" key="8">
    <source>
        <dbReference type="Proteomes" id="UP000030762"/>
    </source>
</evidence>
<dbReference type="eggNOG" id="ENOG502QVS6">
    <property type="taxonomic scope" value="Eukaryota"/>
</dbReference>
<keyword evidence="4" id="KW-0539">Nucleus</keyword>
<dbReference type="RefSeq" id="XP_008607991.1">
    <property type="nucleotide sequence ID" value="XM_008609769.1"/>
</dbReference>